<dbReference type="InterPro" id="IPR000184">
    <property type="entry name" value="Bac_surfAg_D15"/>
</dbReference>
<organism evidence="7 8">
    <name type="scientific">Mesonia maritima</name>
    <dbReference type="NCBI Taxonomy" id="1793873"/>
    <lineage>
        <taxon>Bacteria</taxon>
        <taxon>Pseudomonadati</taxon>
        <taxon>Bacteroidota</taxon>
        <taxon>Flavobacteriia</taxon>
        <taxon>Flavobacteriales</taxon>
        <taxon>Flavobacteriaceae</taxon>
        <taxon>Mesonia</taxon>
    </lineage>
</organism>
<dbReference type="Pfam" id="PF01103">
    <property type="entry name" value="Omp85"/>
    <property type="match status" value="1"/>
</dbReference>
<gene>
    <name evidence="7" type="ORF">GGR31_001643</name>
</gene>
<accession>A0ABU1K6R6</accession>
<dbReference type="PANTHER" id="PTHR12815">
    <property type="entry name" value="SORTING AND ASSEMBLY MACHINERY SAMM50 PROTEIN FAMILY MEMBER"/>
    <property type="match status" value="1"/>
</dbReference>
<evidence type="ECO:0000313" key="7">
    <source>
        <dbReference type="EMBL" id="MDR6300996.1"/>
    </source>
</evidence>
<evidence type="ECO:0000256" key="3">
    <source>
        <dbReference type="ARBA" id="ARBA00022729"/>
    </source>
</evidence>
<comment type="subcellular location">
    <subcellularLocation>
        <location evidence="1">Membrane</location>
    </subcellularLocation>
</comment>
<dbReference type="Gene3D" id="2.40.160.50">
    <property type="entry name" value="membrane protein fhac: a member of the omp85/tpsb transporter family"/>
    <property type="match status" value="1"/>
</dbReference>
<dbReference type="PANTHER" id="PTHR12815:SF47">
    <property type="entry name" value="TRANSLOCATION AND ASSEMBLY MODULE SUBUNIT TAMA"/>
    <property type="match status" value="1"/>
</dbReference>
<evidence type="ECO:0000259" key="6">
    <source>
        <dbReference type="Pfam" id="PF01103"/>
    </source>
</evidence>
<dbReference type="EMBL" id="JAVDQA010000004">
    <property type="protein sequence ID" value="MDR6300996.1"/>
    <property type="molecule type" value="Genomic_DNA"/>
</dbReference>
<comment type="caution">
    <text evidence="7">The sequence shown here is derived from an EMBL/GenBank/DDBJ whole genome shotgun (WGS) entry which is preliminary data.</text>
</comment>
<dbReference type="RefSeq" id="WP_309727950.1">
    <property type="nucleotide sequence ID" value="NZ_JAVDQA010000004.1"/>
</dbReference>
<dbReference type="Proteomes" id="UP001257659">
    <property type="component" value="Unassembled WGS sequence"/>
</dbReference>
<keyword evidence="8" id="KW-1185">Reference proteome</keyword>
<keyword evidence="4" id="KW-0472">Membrane</keyword>
<keyword evidence="2" id="KW-0812">Transmembrane</keyword>
<keyword evidence="3" id="KW-0732">Signal</keyword>
<feature type="domain" description="Bacterial surface antigen (D15)" evidence="6">
    <location>
        <begin position="387"/>
        <end position="760"/>
    </location>
</feature>
<evidence type="ECO:0000256" key="4">
    <source>
        <dbReference type="ARBA" id="ARBA00023136"/>
    </source>
</evidence>
<evidence type="ECO:0000313" key="8">
    <source>
        <dbReference type="Proteomes" id="UP001257659"/>
    </source>
</evidence>
<proteinExistence type="predicted"/>
<protein>
    <submittedName>
        <fullName evidence="7">Outer membrane protein assembly factor BamA</fullName>
    </submittedName>
</protein>
<evidence type="ECO:0000256" key="2">
    <source>
        <dbReference type="ARBA" id="ARBA00022692"/>
    </source>
</evidence>
<evidence type="ECO:0000256" key="1">
    <source>
        <dbReference type="ARBA" id="ARBA00004370"/>
    </source>
</evidence>
<sequence>MKKTSYKYYFLALFLIGILYSCSVKKFIPEDELLYNGGNIKLIDTLDIKNKSGLQTELNGLLVPKPNTKFLGMRPGLYFYYKAQREKPGFINKFLNKKIGEEPVYFSDVEIPSTEDLIINRLDNNGFFNSRVTSEVKKDSSAQTAKVNYQVSLAQPYKLETFQLERDTLDSLAMYDAISASLSESIIEKDMRFNLDAMKAERQRIDTYLKDKGYYNFNSDFLLFEADTNRYDNRRFDLFLRLKKNVPEKSLVPYIIDEVNVYPNKTVKDEVIKDTTVVDSINFIQKEVFFKPKRLEPYLLIKPGDRYNPTLSKYTSRRLSSIGTYKFVNIQYKEKDSVADENGFRHLDAEIELSPLNKRSIRLELQGVTKSNNFTGPGLGVTYANRNLFKGGELLRISGNVGYEQQFFGGNRLGASSLQLGLNTSLTFPRLLFPIPIDTDGRFKYSIPKTKIDLGVDYLNRSQLYSLSSVSTSFGYIWAANRYVTHQLNPINVNYVSLSNTSEEFEQVLDENQFLRRSFDQQFIAGLTYSFTYNELVDADRIGSFYFNFNFDIAGNTIDLFAKENNDGVKTFLGLEYAQYAKADVDFRYHYKLDDSGQKLVGRLFGGVGLPYGNSDALPFVKQYFAGGAYSVRAFQIRSLGPGTYDPESNDNSSYFDQAGDIRLEGNLEYRFPIVQYVNGAVFADAGNVWLIQENEAIPGGKFSSNFINELGVGTGIGLRIDIQGFVIRFDLAAPLKRPAYNWEFEYDQPVFNFAIGYPF</sequence>
<keyword evidence="5" id="KW-0998">Cell outer membrane</keyword>
<dbReference type="InterPro" id="IPR039910">
    <property type="entry name" value="D15-like"/>
</dbReference>
<evidence type="ECO:0000256" key="5">
    <source>
        <dbReference type="ARBA" id="ARBA00023237"/>
    </source>
</evidence>
<reference evidence="7 8" key="1">
    <citation type="submission" date="2023-07" db="EMBL/GenBank/DDBJ databases">
        <title>Genomic Encyclopedia of Type Strains, Phase IV (KMG-IV): sequencing the most valuable type-strain genomes for metagenomic binning, comparative biology and taxonomic classification.</title>
        <authorList>
            <person name="Goeker M."/>
        </authorList>
    </citation>
    <scope>NUCLEOTIDE SEQUENCE [LARGE SCALE GENOMIC DNA]</scope>
    <source>
        <strain evidence="7 8">DSM 102814</strain>
    </source>
</reference>
<name>A0ABU1K6R6_9FLAO</name>
<dbReference type="PROSITE" id="PS51257">
    <property type="entry name" value="PROKAR_LIPOPROTEIN"/>
    <property type="match status" value="1"/>
</dbReference>